<protein>
    <submittedName>
        <fullName evidence="1">Uncharacterized protein</fullName>
    </submittedName>
</protein>
<dbReference type="Proteomes" id="UP001451303">
    <property type="component" value="Unassembled WGS sequence"/>
</dbReference>
<dbReference type="EMBL" id="JAVLET010000010">
    <property type="protein sequence ID" value="KAL0467304.1"/>
    <property type="molecule type" value="Genomic_DNA"/>
</dbReference>
<reference evidence="1 2" key="1">
    <citation type="submission" date="2023-09" db="EMBL/GenBank/DDBJ databases">
        <title>Multi-omics analysis of a traditional fermented food reveals byproduct-associated fungal strains for waste-to-food upcycling.</title>
        <authorList>
            <consortium name="Lawrence Berkeley National Laboratory"/>
            <person name="Rekdal V.M."/>
            <person name="Villalobos-Escobedo J.M."/>
            <person name="Rodriguez-Valeron N."/>
            <person name="Garcia M.O."/>
            <person name="Vasquez D.P."/>
            <person name="Damayanti I."/>
            <person name="Sorensen P.M."/>
            <person name="Baidoo E.E."/>
            <person name="De Carvalho A.C."/>
            <person name="Riley R."/>
            <person name="Lipzen A."/>
            <person name="He G."/>
            <person name="Yan M."/>
            <person name="Haridas S."/>
            <person name="Daum C."/>
            <person name="Yoshinaga Y."/>
            <person name="Ng V."/>
            <person name="Grigoriev I.V."/>
            <person name="Munk R."/>
            <person name="Nuraida L."/>
            <person name="Wijaya C.H."/>
            <person name="Morales P.-C."/>
            <person name="Keasling J.D."/>
        </authorList>
    </citation>
    <scope>NUCLEOTIDE SEQUENCE [LARGE SCALE GENOMIC DNA]</scope>
    <source>
        <strain evidence="1 2">FGSC 2613</strain>
    </source>
</reference>
<sequence>MNAHWAAENERYTGTYDLRARHSIVVIRGYGMSGSCFRSSSHHGRRANGALVMMVLNKGNLEEFFLTFTIRIVGCAEAIRCSPTVFYGNVVVVVKKKKKKRKGERNLSRHFELKSCLFHGRVCTYCQFSPPITLLLPCSVHHCQKVTSHVPWNPDSIWQGGAFRASIQHCSHWMVDPPLRARAISPSVAATGHFFGKQSSRRSQAAGAHCSPRGHCGPYL</sequence>
<gene>
    <name evidence="1" type="ORF">QR685DRAFT_574742</name>
</gene>
<proteinExistence type="predicted"/>
<keyword evidence="2" id="KW-1185">Reference proteome</keyword>
<comment type="caution">
    <text evidence="1">The sequence shown here is derived from an EMBL/GenBank/DDBJ whole genome shotgun (WGS) entry which is preliminary data.</text>
</comment>
<evidence type="ECO:0000313" key="1">
    <source>
        <dbReference type="EMBL" id="KAL0467304.1"/>
    </source>
</evidence>
<organism evidence="1 2">
    <name type="scientific">Neurospora intermedia</name>
    <dbReference type="NCBI Taxonomy" id="5142"/>
    <lineage>
        <taxon>Eukaryota</taxon>
        <taxon>Fungi</taxon>
        <taxon>Dikarya</taxon>
        <taxon>Ascomycota</taxon>
        <taxon>Pezizomycotina</taxon>
        <taxon>Sordariomycetes</taxon>
        <taxon>Sordariomycetidae</taxon>
        <taxon>Sordariales</taxon>
        <taxon>Sordariaceae</taxon>
        <taxon>Neurospora</taxon>
    </lineage>
</organism>
<accession>A0ABR3D3M9</accession>
<evidence type="ECO:0000313" key="2">
    <source>
        <dbReference type="Proteomes" id="UP001451303"/>
    </source>
</evidence>
<name>A0ABR3D3M9_NEUIN</name>